<dbReference type="OrthoDB" id="772630at2"/>
<comment type="caution">
    <text evidence="1">The sequence shown here is derived from an EMBL/GenBank/DDBJ whole genome shotgun (WGS) entry which is preliminary data.</text>
</comment>
<evidence type="ECO:0000313" key="1">
    <source>
        <dbReference type="EMBL" id="TWR29969.1"/>
    </source>
</evidence>
<proteinExistence type="predicted"/>
<dbReference type="RefSeq" id="WP_146381525.1">
    <property type="nucleotide sequence ID" value="NZ_VOEJ01000003.1"/>
</dbReference>
<gene>
    <name evidence="1" type="ORF">FPZ43_08970</name>
</gene>
<organism evidence="1 2">
    <name type="scientific">Mucilaginibacter pallidiroseus</name>
    <dbReference type="NCBI Taxonomy" id="2599295"/>
    <lineage>
        <taxon>Bacteria</taxon>
        <taxon>Pseudomonadati</taxon>
        <taxon>Bacteroidota</taxon>
        <taxon>Sphingobacteriia</taxon>
        <taxon>Sphingobacteriales</taxon>
        <taxon>Sphingobacteriaceae</taxon>
        <taxon>Mucilaginibacter</taxon>
    </lineage>
</organism>
<reference evidence="1 2" key="1">
    <citation type="submission" date="2019-07" db="EMBL/GenBank/DDBJ databases">
        <authorList>
            <person name="Kim J."/>
        </authorList>
    </citation>
    <scope>NUCLEOTIDE SEQUENCE [LARGE SCALE GENOMIC DNA]</scope>
    <source>
        <strain evidence="2">dk17</strain>
    </source>
</reference>
<dbReference type="AlphaFoldDB" id="A0A563UFD0"/>
<accession>A0A563UFD0</accession>
<keyword evidence="2" id="KW-1185">Reference proteome</keyword>
<protein>
    <submittedName>
        <fullName evidence="1">Uncharacterized protein</fullName>
    </submittedName>
</protein>
<evidence type="ECO:0000313" key="2">
    <source>
        <dbReference type="Proteomes" id="UP000320042"/>
    </source>
</evidence>
<sequence length="111" mass="12549">MKRLRKNWLKSILGTALLLVMALKVCAGFISQFSCKNDSYSIEKSAEEGKDIKEESFDKVSQKLLTCSFHDITFDHFSWISHLPVGTAYYKLRISAHPPKTVPTPPPDFTA</sequence>
<dbReference type="EMBL" id="VOEJ01000003">
    <property type="protein sequence ID" value="TWR29969.1"/>
    <property type="molecule type" value="Genomic_DNA"/>
</dbReference>
<dbReference type="Proteomes" id="UP000320042">
    <property type="component" value="Unassembled WGS sequence"/>
</dbReference>
<name>A0A563UFD0_9SPHI</name>